<evidence type="ECO:0000259" key="7">
    <source>
        <dbReference type="PROSITE" id="PS51462"/>
    </source>
</evidence>
<sequence>MLAECHFQQTASYLSPERYPLTASKIDSAALRQLPVRPVPAAALVLLRGTGEDATEVLLGRRHGKAGFMPGVYVVPGGRVEPEDGGASAFPEDLPPLPQGLDKATHGRASAIARAALRETFEETGVLYGKASDAASEVPHSGQSQIWIRYAEAGIQPAFERLWFIARAITPTFSPRRFHTRFLLGDGRFAQGEIGGDGELEDIGWCPLNMIGELPMANITKLVLQEALTHYSIIRNSESALSDRPAAMFRWTGSKHQGGVSASQRTLQA</sequence>
<evidence type="ECO:0000256" key="5">
    <source>
        <dbReference type="ARBA" id="ARBA00022842"/>
    </source>
</evidence>
<evidence type="ECO:0000256" key="1">
    <source>
        <dbReference type="ARBA" id="ARBA00001936"/>
    </source>
</evidence>
<evidence type="ECO:0000256" key="4">
    <source>
        <dbReference type="ARBA" id="ARBA00022801"/>
    </source>
</evidence>
<keyword evidence="4 8" id="KW-0378">Hydrolase</keyword>
<comment type="cofactor">
    <cofactor evidence="1">
        <name>Mn(2+)</name>
        <dbReference type="ChEBI" id="CHEBI:29035"/>
    </cofactor>
</comment>
<dbReference type="EMBL" id="VHSH01000003">
    <property type="protein sequence ID" value="TQV80646.1"/>
    <property type="molecule type" value="Genomic_DNA"/>
</dbReference>
<dbReference type="PROSITE" id="PS51462">
    <property type="entry name" value="NUDIX"/>
    <property type="match status" value="1"/>
</dbReference>
<reference evidence="8 9" key="1">
    <citation type="submission" date="2019-06" db="EMBL/GenBank/DDBJ databases">
        <title>Whole genome sequence for Rhodospirillaceae sp. R148.</title>
        <authorList>
            <person name="Wang G."/>
        </authorList>
    </citation>
    <scope>NUCLEOTIDE SEQUENCE [LARGE SCALE GENOMIC DNA]</scope>
    <source>
        <strain evidence="8 9">R148</strain>
    </source>
</reference>
<dbReference type="InterPro" id="IPR039121">
    <property type="entry name" value="NUDT19"/>
</dbReference>
<keyword evidence="9" id="KW-1185">Reference proteome</keyword>
<dbReference type="InterPro" id="IPR015797">
    <property type="entry name" value="NUDIX_hydrolase-like_dom_sf"/>
</dbReference>
<dbReference type="GO" id="GO:0016818">
    <property type="term" value="F:hydrolase activity, acting on acid anhydrides, in phosphorus-containing anhydrides"/>
    <property type="evidence" value="ECO:0007669"/>
    <property type="project" value="InterPro"/>
</dbReference>
<evidence type="ECO:0000313" key="8">
    <source>
        <dbReference type="EMBL" id="TQV80646.1"/>
    </source>
</evidence>
<dbReference type="Proteomes" id="UP000315252">
    <property type="component" value="Unassembled WGS sequence"/>
</dbReference>
<dbReference type="Gene3D" id="3.90.79.10">
    <property type="entry name" value="Nucleoside Triphosphate Pyrophosphohydrolase"/>
    <property type="match status" value="1"/>
</dbReference>
<feature type="domain" description="Nudix hydrolase" evidence="7">
    <location>
        <begin position="37"/>
        <end position="228"/>
    </location>
</feature>
<dbReference type="Pfam" id="PF00293">
    <property type="entry name" value="NUDIX"/>
    <property type="match status" value="1"/>
</dbReference>
<evidence type="ECO:0000256" key="6">
    <source>
        <dbReference type="ARBA" id="ARBA00023211"/>
    </source>
</evidence>
<accession>A0A545TTV3</accession>
<proteinExistence type="predicted"/>
<dbReference type="RefSeq" id="WP_142896360.1">
    <property type="nucleotide sequence ID" value="NZ_ML660054.1"/>
</dbReference>
<evidence type="ECO:0000313" key="9">
    <source>
        <dbReference type="Proteomes" id="UP000315252"/>
    </source>
</evidence>
<dbReference type="PANTHER" id="PTHR12318:SF0">
    <property type="entry name" value="ACYL-COENZYME A DIPHOSPHATASE NUDT19"/>
    <property type="match status" value="1"/>
</dbReference>
<dbReference type="SUPFAM" id="SSF55811">
    <property type="entry name" value="Nudix"/>
    <property type="match status" value="1"/>
</dbReference>
<evidence type="ECO:0000256" key="3">
    <source>
        <dbReference type="ARBA" id="ARBA00022723"/>
    </source>
</evidence>
<name>A0A545TTV3_9PROT</name>
<gene>
    <name evidence="8" type="ORF">FKG95_10820</name>
</gene>
<comment type="cofactor">
    <cofactor evidence="2">
        <name>Mg(2+)</name>
        <dbReference type="ChEBI" id="CHEBI:18420"/>
    </cofactor>
</comment>
<keyword evidence="3" id="KW-0479">Metal-binding</keyword>
<dbReference type="InterPro" id="IPR000086">
    <property type="entry name" value="NUDIX_hydrolase_dom"/>
</dbReference>
<protein>
    <submittedName>
        <fullName evidence="8">NUDIX hydrolase</fullName>
    </submittedName>
</protein>
<evidence type="ECO:0000256" key="2">
    <source>
        <dbReference type="ARBA" id="ARBA00001946"/>
    </source>
</evidence>
<dbReference type="PANTHER" id="PTHR12318">
    <property type="entry name" value="TESTOSTERONE-REGULATED PROTEIN RP2"/>
    <property type="match status" value="1"/>
</dbReference>
<dbReference type="CDD" id="cd18870">
    <property type="entry name" value="NUDIX_AcylCoAdiphos_Nudt19"/>
    <property type="match status" value="1"/>
</dbReference>
<dbReference type="GO" id="GO:0046872">
    <property type="term" value="F:metal ion binding"/>
    <property type="evidence" value="ECO:0007669"/>
    <property type="project" value="UniProtKB-KW"/>
</dbReference>
<keyword evidence="6" id="KW-0464">Manganese</keyword>
<organism evidence="8 9">
    <name type="scientific">Denitrobaculum tricleocarpae</name>
    <dbReference type="NCBI Taxonomy" id="2591009"/>
    <lineage>
        <taxon>Bacteria</taxon>
        <taxon>Pseudomonadati</taxon>
        <taxon>Pseudomonadota</taxon>
        <taxon>Alphaproteobacteria</taxon>
        <taxon>Rhodospirillales</taxon>
        <taxon>Rhodospirillaceae</taxon>
        <taxon>Denitrobaculum</taxon>
    </lineage>
</organism>
<dbReference type="OrthoDB" id="7183442at2"/>
<dbReference type="AlphaFoldDB" id="A0A545TTV3"/>
<comment type="caution">
    <text evidence="8">The sequence shown here is derived from an EMBL/GenBank/DDBJ whole genome shotgun (WGS) entry which is preliminary data.</text>
</comment>
<keyword evidence="5" id="KW-0460">Magnesium</keyword>